<sequence length="85" mass="9948">CHAVDFVQESTHRKCTTKYIQNKLCTGTCKSVYTARGELNICMACRPDNTTKVQIQLDCPKSRKKRKRIRFRNIELVHTCRCKIE</sequence>
<proteinExistence type="inferred from homology"/>
<evidence type="ECO:0000256" key="3">
    <source>
        <dbReference type="ARBA" id="ARBA00022525"/>
    </source>
</evidence>
<keyword evidence="3" id="KW-0964">Secreted</keyword>
<dbReference type="PANTHER" id="PTHR15273">
    <property type="entry name" value="DAN DOMAIN FAMILY MEMBER 5"/>
    <property type="match status" value="1"/>
</dbReference>
<evidence type="ECO:0000256" key="5">
    <source>
        <dbReference type="ARBA" id="ARBA00023157"/>
    </source>
</evidence>
<accession>A0A0A8KA18</accession>
<organism evidence="7">
    <name type="scientific">Cladonema pacificum</name>
    <dbReference type="NCBI Taxonomy" id="499903"/>
    <lineage>
        <taxon>Eukaryota</taxon>
        <taxon>Metazoa</taxon>
        <taxon>Cnidaria</taxon>
        <taxon>Hydrozoa</taxon>
        <taxon>Hydroidolina</taxon>
        <taxon>Anthoathecata</taxon>
        <taxon>Capitata</taxon>
        <taxon>Cladonematidae</taxon>
        <taxon>Cladonema</taxon>
    </lineage>
</organism>
<dbReference type="PANTHER" id="PTHR15273:SF8">
    <property type="entry name" value="CERBERUS"/>
    <property type="match status" value="1"/>
</dbReference>
<dbReference type="InterPro" id="IPR029034">
    <property type="entry name" value="Cystine-knot_cytokine"/>
</dbReference>
<evidence type="ECO:0000313" key="7">
    <source>
        <dbReference type="EMBL" id="BAQ19173.1"/>
    </source>
</evidence>
<feature type="non-terminal residue" evidence="7">
    <location>
        <position position="85"/>
    </location>
</feature>
<dbReference type="InterPro" id="IPR016860">
    <property type="entry name" value="Cerberus"/>
</dbReference>
<name>A0A0A8KA18_9CNID</name>
<gene>
    <name evidence="7" type="primary">2</name>
    <name evidence="7" type="synonym">CpaCerberus-like 1</name>
</gene>
<evidence type="ECO:0000256" key="2">
    <source>
        <dbReference type="ARBA" id="ARBA00007872"/>
    </source>
</evidence>
<feature type="non-terminal residue" evidence="7">
    <location>
        <position position="1"/>
    </location>
</feature>
<comment type="subcellular location">
    <subcellularLocation>
        <location evidence="1">Secreted</location>
    </subcellularLocation>
</comment>
<dbReference type="Pfam" id="PF03045">
    <property type="entry name" value="DAN"/>
    <property type="match status" value="1"/>
</dbReference>
<evidence type="ECO:0000256" key="1">
    <source>
        <dbReference type="ARBA" id="ARBA00004613"/>
    </source>
</evidence>
<reference evidence="7" key="1">
    <citation type="submission" date="2013-06" db="EMBL/GenBank/DDBJ databases">
        <title>Nodal signalling determines biradial asymmetry in Hydra.</title>
        <authorList>
            <person name="Watanabe H."/>
            <person name="Schmidt H."/>
            <person name="Kuhn A."/>
            <person name="Oezbek S."/>
            <person name="Hobmayer B."/>
            <person name="Holstein T.W."/>
        </authorList>
    </citation>
    <scope>NUCLEOTIDE SEQUENCE</scope>
</reference>
<feature type="domain" description="DAN" evidence="6">
    <location>
        <begin position="1"/>
        <end position="83"/>
    </location>
</feature>
<keyword evidence="4" id="KW-0732">Signal</keyword>
<dbReference type="GO" id="GO:0005576">
    <property type="term" value="C:extracellular region"/>
    <property type="evidence" value="ECO:0007669"/>
    <property type="project" value="UniProtKB-SubCell"/>
</dbReference>
<dbReference type="EMBL" id="AB823945">
    <property type="protein sequence ID" value="BAQ19173.1"/>
    <property type="molecule type" value="Genomic_DNA"/>
</dbReference>
<comment type="similarity">
    <text evidence="2">Belongs to the DAN family.</text>
</comment>
<dbReference type="InterPro" id="IPR004133">
    <property type="entry name" value="DAN_dom"/>
</dbReference>
<evidence type="ECO:0000259" key="6">
    <source>
        <dbReference type="Pfam" id="PF03045"/>
    </source>
</evidence>
<dbReference type="AlphaFoldDB" id="A0A0A8KA18"/>
<protein>
    <submittedName>
        <fullName evidence="7">Cerberus-like 1/2 protein</fullName>
    </submittedName>
</protein>
<evidence type="ECO:0000256" key="4">
    <source>
        <dbReference type="ARBA" id="ARBA00022729"/>
    </source>
</evidence>
<dbReference type="Gene3D" id="2.10.90.10">
    <property type="entry name" value="Cystine-knot cytokines"/>
    <property type="match status" value="1"/>
</dbReference>
<keyword evidence="5" id="KW-1015">Disulfide bond</keyword>